<dbReference type="PANTHER" id="PTHR34223:SF35">
    <property type="entry name" value="F-BOX DOMAIN-CONTAINING PROTEIN"/>
    <property type="match status" value="1"/>
</dbReference>
<name>A0A3B6PRR8_WHEAT</name>
<dbReference type="Proteomes" id="UP000019116">
    <property type="component" value="Chromosome 6B"/>
</dbReference>
<sequence length="493" mass="55105">MGTAAAAAPAGGDRLSNLPDSLLHSVLSSLRSRQAVHTSLLSRRWRHLWRAVPCVDVDHRDFFDEPQPVAPGHGASDAAMGAFREAQRKRAAREKKQWRVMEDFADAVLPLNGAWPLDAYRLHVRDDLHLRKAMDRWIRRGLARGPAELGVAFDYDHHGAGYNSCWKEPPAFGFSIFDGAVTGRLRRLSLSGLVLLQGFPEELRSDCPLLEDLRLVNCQCITQFLPGNRRNIIRIGSRSLKRLVIEGMSSPHHRLCLTATALVSLNIDTPVAVEDEMRSLAVASVSCHAGALLLLKSLRSATALELRRFTTRALVEEEPELFREHHNLRTLVLTECDIGDGCQVVAHVLKSIPNLERLVLQDCMISGSCMMASRRGAALRGCCENLKSIRVKYEGHDVVHAPIAALRGKSKDAVKLHRGERPTSSVEWHHWLKRIALCSNHAIHLSQRYVASITTGPESDEEHESTAWKHRASKKHARDIAIKARRRGRLARF</sequence>
<dbReference type="RefSeq" id="XP_044409925.1">
    <property type="nucleotide sequence ID" value="XM_044553990.1"/>
</dbReference>
<dbReference type="Gramene" id="TraesCS6B02G394600.1">
    <property type="protein sequence ID" value="TraesCS6B02G394600.1"/>
    <property type="gene ID" value="TraesCS6B02G394600"/>
</dbReference>
<evidence type="ECO:0000313" key="4">
    <source>
        <dbReference type="Proteomes" id="UP000019116"/>
    </source>
</evidence>
<dbReference type="Gene3D" id="3.80.10.10">
    <property type="entry name" value="Ribonuclease Inhibitor"/>
    <property type="match status" value="1"/>
</dbReference>
<feature type="compositionally biased region" description="Basic residues" evidence="1">
    <location>
        <begin position="468"/>
        <end position="478"/>
    </location>
</feature>
<dbReference type="EnsemblPlants" id="TraesCS6B02G394600.1">
    <property type="protein sequence ID" value="TraesCS6B02G394600.1"/>
    <property type="gene ID" value="TraesCS6B02G394600"/>
</dbReference>
<dbReference type="PROSITE" id="PS50181">
    <property type="entry name" value="FBOX"/>
    <property type="match status" value="1"/>
</dbReference>
<dbReference type="InterPro" id="IPR036047">
    <property type="entry name" value="F-box-like_dom_sf"/>
</dbReference>
<feature type="region of interest" description="Disordered" evidence="1">
    <location>
        <begin position="456"/>
        <end position="478"/>
    </location>
</feature>
<dbReference type="SUPFAM" id="SSF81383">
    <property type="entry name" value="F-box domain"/>
    <property type="match status" value="1"/>
</dbReference>
<evidence type="ECO:0000313" key="3">
    <source>
        <dbReference type="EnsemblPlants" id="TraesCS6B02G394600.1"/>
    </source>
</evidence>
<organism evidence="3">
    <name type="scientific">Triticum aestivum</name>
    <name type="common">Wheat</name>
    <dbReference type="NCBI Taxonomy" id="4565"/>
    <lineage>
        <taxon>Eukaryota</taxon>
        <taxon>Viridiplantae</taxon>
        <taxon>Streptophyta</taxon>
        <taxon>Embryophyta</taxon>
        <taxon>Tracheophyta</taxon>
        <taxon>Spermatophyta</taxon>
        <taxon>Magnoliopsida</taxon>
        <taxon>Liliopsida</taxon>
        <taxon>Poales</taxon>
        <taxon>Poaceae</taxon>
        <taxon>BOP clade</taxon>
        <taxon>Pooideae</taxon>
        <taxon>Triticodae</taxon>
        <taxon>Triticeae</taxon>
        <taxon>Triticinae</taxon>
        <taxon>Triticum</taxon>
    </lineage>
</organism>
<dbReference type="STRING" id="4565.A0A3B6PRR8"/>
<evidence type="ECO:0000256" key="1">
    <source>
        <dbReference type="SAM" id="MobiDB-lite"/>
    </source>
</evidence>
<dbReference type="SUPFAM" id="SSF52047">
    <property type="entry name" value="RNI-like"/>
    <property type="match status" value="1"/>
</dbReference>
<dbReference type="Gramene" id="TraesCS6B03G1115500.1">
    <property type="protein sequence ID" value="TraesCS6B03G1115500.1.CDS"/>
    <property type="gene ID" value="TraesCS6B03G1115500"/>
</dbReference>
<dbReference type="InterPro" id="IPR032675">
    <property type="entry name" value="LRR_dom_sf"/>
</dbReference>
<evidence type="ECO:0000259" key="2">
    <source>
        <dbReference type="PROSITE" id="PS50181"/>
    </source>
</evidence>
<dbReference type="GeneID" id="123134821"/>
<dbReference type="PANTHER" id="PTHR34223">
    <property type="entry name" value="OS11G0201299 PROTEIN"/>
    <property type="match status" value="1"/>
</dbReference>
<dbReference type="OrthoDB" id="683431at2759"/>
<proteinExistence type="predicted"/>
<feature type="domain" description="F-box" evidence="2">
    <location>
        <begin position="12"/>
        <end position="48"/>
    </location>
</feature>
<dbReference type="Pfam" id="PF00646">
    <property type="entry name" value="F-box"/>
    <property type="match status" value="1"/>
</dbReference>
<accession>A0A3B6PRR8</accession>
<reference evidence="3" key="1">
    <citation type="submission" date="2018-08" db="EMBL/GenBank/DDBJ databases">
        <authorList>
            <person name="Rossello M."/>
        </authorList>
    </citation>
    <scope>NUCLEOTIDE SEQUENCE [LARGE SCALE GENOMIC DNA]</scope>
    <source>
        <strain evidence="3">cv. Chinese Spring</strain>
    </source>
</reference>
<dbReference type="OMA" id="CMISGSC"/>
<gene>
    <name evidence="3" type="primary">LOC123134821</name>
</gene>
<protein>
    <recommendedName>
        <fullName evidence="2">F-box domain-containing protein</fullName>
    </recommendedName>
</protein>
<keyword evidence="4" id="KW-1185">Reference proteome</keyword>
<dbReference type="AlphaFoldDB" id="A0A3B6PRR8"/>
<dbReference type="InterPro" id="IPR053197">
    <property type="entry name" value="F-box_SCFL_complex_component"/>
</dbReference>
<reference evidence="3" key="2">
    <citation type="submission" date="2018-10" db="UniProtKB">
        <authorList>
            <consortium name="EnsemblPlants"/>
        </authorList>
    </citation>
    <scope>IDENTIFICATION</scope>
</reference>
<dbReference type="InterPro" id="IPR001810">
    <property type="entry name" value="F-box_dom"/>
</dbReference>